<dbReference type="CDD" id="cd19499">
    <property type="entry name" value="RecA-like_ClpB_Hsp104-like"/>
    <property type="match status" value="1"/>
</dbReference>
<dbReference type="Proteomes" id="UP000636891">
    <property type="component" value="Unassembled WGS sequence"/>
</dbReference>
<dbReference type="InterPro" id="IPR003593">
    <property type="entry name" value="AAA+_ATPase"/>
</dbReference>
<comment type="caution">
    <text evidence="8">The sequence shown here is derived from an EMBL/GenBank/DDBJ whole genome shotgun (WGS) entry which is preliminary data.</text>
</comment>
<evidence type="ECO:0000313" key="8">
    <source>
        <dbReference type="EMBL" id="MBC5617587.1"/>
    </source>
</evidence>
<keyword evidence="9" id="KW-1185">Reference proteome</keyword>
<evidence type="ECO:0000313" key="9">
    <source>
        <dbReference type="Proteomes" id="UP000636891"/>
    </source>
</evidence>
<gene>
    <name evidence="8" type="ORF">H8S08_11270</name>
</gene>
<keyword evidence="8" id="KW-0645">Protease</keyword>
<dbReference type="GO" id="GO:0006508">
    <property type="term" value="P:proteolysis"/>
    <property type="evidence" value="ECO:0007669"/>
    <property type="project" value="UniProtKB-KW"/>
</dbReference>
<dbReference type="RefSeq" id="WP_186965947.1">
    <property type="nucleotide sequence ID" value="NZ_JACOOK010000007.1"/>
</dbReference>
<keyword evidence="1" id="KW-0677">Repeat</keyword>
<evidence type="ECO:0000259" key="7">
    <source>
        <dbReference type="SMART" id="SM01086"/>
    </source>
</evidence>
<evidence type="ECO:0000256" key="3">
    <source>
        <dbReference type="ARBA" id="ARBA00022840"/>
    </source>
</evidence>
<dbReference type="InterPro" id="IPR036628">
    <property type="entry name" value="Clp_N_dom_sf"/>
</dbReference>
<feature type="domain" description="AAA+ ATPase" evidence="6">
    <location>
        <begin position="232"/>
        <end position="374"/>
    </location>
</feature>
<evidence type="ECO:0000256" key="5">
    <source>
        <dbReference type="SAM" id="MobiDB-lite"/>
    </source>
</evidence>
<evidence type="ECO:0000259" key="6">
    <source>
        <dbReference type="SMART" id="SM00382"/>
    </source>
</evidence>
<dbReference type="GO" id="GO:0005524">
    <property type="term" value="F:ATP binding"/>
    <property type="evidence" value="ECO:0007669"/>
    <property type="project" value="UniProtKB-KW"/>
</dbReference>
<dbReference type="Pfam" id="PF17871">
    <property type="entry name" value="AAA_lid_9"/>
    <property type="match status" value="1"/>
</dbReference>
<dbReference type="InterPro" id="IPR050130">
    <property type="entry name" value="ClpA_ClpB"/>
</dbReference>
<dbReference type="InterPro" id="IPR001270">
    <property type="entry name" value="ClpA/B"/>
</dbReference>
<evidence type="ECO:0000256" key="1">
    <source>
        <dbReference type="ARBA" id="ARBA00022737"/>
    </source>
</evidence>
<keyword evidence="4" id="KW-0143">Chaperone</keyword>
<dbReference type="Gene3D" id="3.40.50.300">
    <property type="entry name" value="P-loop containing nucleotide triphosphate hydrolases"/>
    <property type="match status" value="2"/>
</dbReference>
<dbReference type="SUPFAM" id="SSF81923">
    <property type="entry name" value="Double Clp-N motif"/>
    <property type="match status" value="1"/>
</dbReference>
<evidence type="ECO:0000256" key="4">
    <source>
        <dbReference type="ARBA" id="ARBA00023186"/>
    </source>
</evidence>
<dbReference type="PRINTS" id="PR00300">
    <property type="entry name" value="CLPPROTEASEA"/>
</dbReference>
<dbReference type="PANTHER" id="PTHR11638:SF18">
    <property type="entry name" value="HEAT SHOCK PROTEIN 104"/>
    <property type="match status" value="1"/>
</dbReference>
<dbReference type="Pfam" id="PF10431">
    <property type="entry name" value="ClpB_D2-small"/>
    <property type="match status" value="1"/>
</dbReference>
<feature type="domain" description="Clp ATPase C-terminal" evidence="7">
    <location>
        <begin position="747"/>
        <end position="836"/>
    </location>
</feature>
<keyword evidence="8" id="KW-0378">Hydrolase</keyword>
<sequence length="849" mass="95489">MQVKQTKTLEAVFAAGCREARRRHADEVTLDHLFLAILKQEGGHASHLLKRLLKEWELYQIKIRLERELGPVVLPDTPLNISCPDVRFDENALLEQMRMSGPCMVQDTCNTGHLLQVIVDDRSSRSSRILVLYNVTSEKIVSYLGDMPPNEDYYEDMQYLSLLGEENGEHPERLVSGVMRIAVTDGQPAAKDSMLGQFGVDLTNCAAEGKLDPVIGRDAEIERVIQILGRRKKNNPVLIGEAGVGKSAIIEGLALRITQKKVPHALLHKRIFSLDVASLVAGTKYRGQFEERINLLLKELSGSDVILFIDEIHTIVGAGSTQGSLDTANILKPALARGELQCIGATTLSEYRENIESDSALERRFQKIIVEQPSAEETLCMLNNIKKHYESHHCVHYTEAALEACVHLTQRYVPDRFFPDKAIDVMDEAGSRAHVFKVKTPEPLASMERDVETVCAEKNRAIRMQNYDAAATLKNRESALRSRLQEMETQWKEQMTRCPVEIDEQAICEVVASMTGIPVTRISDSEQRRLKEMDAHLASVVIGQDEAVSRVTRAIRRSRAGLKDANRPIGVFMFVGPTGVGKTHVAKQLAKYLFDSEEAMIRIDMSEYSEKHNVSRLIGSPPGYVGYGEGGQLTEKVRRRPYCVLLFDEIEKAHSDIFNLMLQIFDEGRLTDGLGRLIDFRNTIIIMTSNVGSREVMQRGKSVGYNTTRKPTSDDRNRESLYRKNLERNFAPEFINRIDDIVTFGTLTEKDVLRIIDIELGSLNRRIADQGYTVEVNNATKRCLVREGYDPHYGVRSLKRVLLDKVEDPLAELIISGEVHEGDRITVDCKNGQIKFTVVPGNETRTMAS</sequence>
<dbReference type="Pfam" id="PF00004">
    <property type="entry name" value="AAA"/>
    <property type="match status" value="1"/>
</dbReference>
<feature type="region of interest" description="Disordered" evidence="5">
    <location>
        <begin position="697"/>
        <end position="718"/>
    </location>
</feature>
<protein>
    <submittedName>
        <fullName evidence="8">ATP-dependent Clp protease ATP-binding subunit</fullName>
    </submittedName>
</protein>
<proteinExistence type="predicted"/>
<dbReference type="Gene3D" id="4.10.860.10">
    <property type="entry name" value="UVR domain"/>
    <property type="match status" value="1"/>
</dbReference>
<name>A0ABR7CPK9_9BACT</name>
<evidence type="ECO:0000256" key="2">
    <source>
        <dbReference type="ARBA" id="ARBA00022741"/>
    </source>
</evidence>
<dbReference type="EMBL" id="JACOOK010000007">
    <property type="protein sequence ID" value="MBC5617587.1"/>
    <property type="molecule type" value="Genomic_DNA"/>
</dbReference>
<dbReference type="InterPro" id="IPR019489">
    <property type="entry name" value="Clp_ATPase_C"/>
</dbReference>
<dbReference type="SMART" id="SM00382">
    <property type="entry name" value="AAA"/>
    <property type="match status" value="2"/>
</dbReference>
<feature type="domain" description="AAA+ ATPase" evidence="6">
    <location>
        <begin position="568"/>
        <end position="748"/>
    </location>
</feature>
<accession>A0ABR7CPK9</accession>
<keyword evidence="3 8" id="KW-0067">ATP-binding</keyword>
<dbReference type="SUPFAM" id="SSF52540">
    <property type="entry name" value="P-loop containing nucleoside triphosphate hydrolases"/>
    <property type="match status" value="2"/>
</dbReference>
<dbReference type="InterPro" id="IPR003959">
    <property type="entry name" value="ATPase_AAA_core"/>
</dbReference>
<dbReference type="InterPro" id="IPR027417">
    <property type="entry name" value="P-loop_NTPase"/>
</dbReference>
<dbReference type="GO" id="GO:0008233">
    <property type="term" value="F:peptidase activity"/>
    <property type="evidence" value="ECO:0007669"/>
    <property type="project" value="UniProtKB-KW"/>
</dbReference>
<dbReference type="CDD" id="cd00009">
    <property type="entry name" value="AAA"/>
    <property type="match status" value="1"/>
</dbReference>
<dbReference type="InterPro" id="IPR041546">
    <property type="entry name" value="ClpA/ClpB_AAA_lid"/>
</dbReference>
<dbReference type="Gene3D" id="1.10.8.60">
    <property type="match status" value="2"/>
</dbReference>
<dbReference type="Gene3D" id="1.10.1780.10">
    <property type="entry name" value="Clp, N-terminal domain"/>
    <property type="match status" value="1"/>
</dbReference>
<dbReference type="PANTHER" id="PTHR11638">
    <property type="entry name" value="ATP-DEPENDENT CLP PROTEASE"/>
    <property type="match status" value="1"/>
</dbReference>
<keyword evidence="2" id="KW-0547">Nucleotide-binding</keyword>
<reference evidence="8 9" key="1">
    <citation type="submission" date="2020-08" db="EMBL/GenBank/DDBJ databases">
        <title>Genome public.</title>
        <authorList>
            <person name="Liu C."/>
            <person name="Sun Q."/>
        </authorList>
    </citation>
    <scope>NUCLEOTIDE SEQUENCE [LARGE SCALE GENOMIC DNA]</scope>
    <source>
        <strain evidence="8 9">New-7</strain>
    </source>
</reference>
<dbReference type="Pfam" id="PF07724">
    <property type="entry name" value="AAA_2"/>
    <property type="match status" value="1"/>
</dbReference>
<dbReference type="SMART" id="SM01086">
    <property type="entry name" value="ClpB_D2-small"/>
    <property type="match status" value="1"/>
</dbReference>
<organism evidence="8 9">
    <name type="scientific">Alistipes hominis</name>
    <dbReference type="NCBI Taxonomy" id="2763015"/>
    <lineage>
        <taxon>Bacteria</taxon>
        <taxon>Pseudomonadati</taxon>
        <taxon>Bacteroidota</taxon>
        <taxon>Bacteroidia</taxon>
        <taxon>Bacteroidales</taxon>
        <taxon>Rikenellaceae</taxon>
        <taxon>Alistipes</taxon>
    </lineage>
</organism>